<accession>A0A317T2N6</accession>
<keyword evidence="2 6" id="KW-0808">Transferase</keyword>
<dbReference type="GO" id="GO:0046983">
    <property type="term" value="F:protein dimerization activity"/>
    <property type="evidence" value="ECO:0007669"/>
    <property type="project" value="InterPro"/>
</dbReference>
<dbReference type="GO" id="GO:0032259">
    <property type="term" value="P:methylation"/>
    <property type="evidence" value="ECO:0007669"/>
    <property type="project" value="UniProtKB-KW"/>
</dbReference>
<evidence type="ECO:0000256" key="2">
    <source>
        <dbReference type="ARBA" id="ARBA00022679"/>
    </source>
</evidence>
<dbReference type="RefSeq" id="WP_110024389.1">
    <property type="nucleotide sequence ID" value="NZ_PDNZ01000014.1"/>
</dbReference>
<dbReference type="Proteomes" id="UP000246278">
    <property type="component" value="Unassembled WGS sequence"/>
</dbReference>
<evidence type="ECO:0000313" key="7">
    <source>
        <dbReference type="Proteomes" id="UP000246278"/>
    </source>
</evidence>
<dbReference type="Pfam" id="PF00891">
    <property type="entry name" value="Methyltransf_2"/>
    <property type="match status" value="1"/>
</dbReference>
<dbReference type="AlphaFoldDB" id="A0A317T2N6"/>
<dbReference type="InterPro" id="IPR036390">
    <property type="entry name" value="WH_DNA-bd_sf"/>
</dbReference>
<dbReference type="InterPro" id="IPR012967">
    <property type="entry name" value="COMT_dimerisation"/>
</dbReference>
<sequence length="340" mass="37378">MRKKSDSRVEESRYVYGLFSGRMRAQALLTALELRVFDHLSFPLSSEELSATLQCHPANTGALLDSLAAAELLEKKEGRYCNEQCADDLLNSESQNYIGKILLLMHRMSADVVSDMTRLVKDGPFADHSGFGNEEIWVDYARTVGNYHKGGMMQDIAGIVSGIEGFSSFGNMLDLGGGPGLYCIGIVSESESMKGVVFDRPGVLRVAEEFIAEYGMRDRISVKSGDYLADSIGEGYDLIWASSTLNFARSDLDRLMMKIHDALVPGGVFVSLAEGLTDEGTKPDFYVLENLSYALTGFNQVFRKGEIAGAMHRAGFVSVDSMTVETPMMPMEMDIARKKT</sequence>
<feature type="domain" description="O-methyltransferase dimerisation" evidence="5">
    <location>
        <begin position="18"/>
        <end position="91"/>
    </location>
</feature>
<evidence type="ECO:0000256" key="3">
    <source>
        <dbReference type="ARBA" id="ARBA00022691"/>
    </source>
</evidence>
<evidence type="ECO:0000259" key="4">
    <source>
        <dbReference type="Pfam" id="PF00891"/>
    </source>
</evidence>
<dbReference type="InterPro" id="IPR029063">
    <property type="entry name" value="SAM-dependent_MTases_sf"/>
</dbReference>
<dbReference type="PROSITE" id="PS51683">
    <property type="entry name" value="SAM_OMT_II"/>
    <property type="match status" value="1"/>
</dbReference>
<dbReference type="CDD" id="cd02440">
    <property type="entry name" value="AdoMet_MTases"/>
    <property type="match status" value="1"/>
</dbReference>
<dbReference type="OrthoDB" id="9766840at2"/>
<dbReference type="InterPro" id="IPR036388">
    <property type="entry name" value="WH-like_DNA-bd_sf"/>
</dbReference>
<evidence type="ECO:0000259" key="5">
    <source>
        <dbReference type="Pfam" id="PF08100"/>
    </source>
</evidence>
<reference evidence="7" key="1">
    <citation type="submission" date="2017-10" db="EMBL/GenBank/DDBJ databases">
        <authorList>
            <person name="Gaisin V.A."/>
            <person name="Rysina M.S."/>
            <person name="Grouzdev D.S."/>
        </authorList>
    </citation>
    <scope>NUCLEOTIDE SEQUENCE [LARGE SCALE GENOMIC DNA]</scope>
    <source>
        <strain evidence="7">V1</strain>
    </source>
</reference>
<dbReference type="SUPFAM" id="SSF46785">
    <property type="entry name" value="Winged helix' DNA-binding domain"/>
    <property type="match status" value="1"/>
</dbReference>
<feature type="domain" description="O-methyltransferase C-terminal" evidence="4">
    <location>
        <begin position="164"/>
        <end position="281"/>
    </location>
</feature>
<proteinExistence type="predicted"/>
<dbReference type="EMBL" id="PDNZ01000014">
    <property type="protein sequence ID" value="PWW80953.1"/>
    <property type="molecule type" value="Genomic_DNA"/>
</dbReference>
<dbReference type="GO" id="GO:0008171">
    <property type="term" value="F:O-methyltransferase activity"/>
    <property type="evidence" value="ECO:0007669"/>
    <property type="project" value="InterPro"/>
</dbReference>
<dbReference type="PANTHER" id="PTHR11746">
    <property type="entry name" value="O-METHYLTRANSFERASE"/>
    <property type="match status" value="1"/>
</dbReference>
<keyword evidence="1 6" id="KW-0489">Methyltransferase</keyword>
<protein>
    <submittedName>
        <fullName evidence="6">Methyltransferase</fullName>
    </submittedName>
</protein>
<dbReference type="InterPro" id="IPR001077">
    <property type="entry name" value="COMT_C"/>
</dbReference>
<keyword evidence="7" id="KW-1185">Reference proteome</keyword>
<evidence type="ECO:0000256" key="1">
    <source>
        <dbReference type="ARBA" id="ARBA00022603"/>
    </source>
</evidence>
<keyword evidence="3" id="KW-0949">S-adenosyl-L-methionine</keyword>
<dbReference type="Gene3D" id="1.10.10.10">
    <property type="entry name" value="Winged helix-like DNA-binding domain superfamily/Winged helix DNA-binding domain"/>
    <property type="match status" value="1"/>
</dbReference>
<dbReference type="SUPFAM" id="SSF53335">
    <property type="entry name" value="S-adenosyl-L-methionine-dependent methyltransferases"/>
    <property type="match status" value="1"/>
</dbReference>
<dbReference type="Gene3D" id="3.40.50.150">
    <property type="entry name" value="Vaccinia Virus protein VP39"/>
    <property type="match status" value="1"/>
</dbReference>
<organism evidence="6 7">
    <name type="scientific">Prosthecochloris marina</name>
    <dbReference type="NCBI Taxonomy" id="2017681"/>
    <lineage>
        <taxon>Bacteria</taxon>
        <taxon>Pseudomonadati</taxon>
        <taxon>Chlorobiota</taxon>
        <taxon>Chlorobiia</taxon>
        <taxon>Chlorobiales</taxon>
        <taxon>Chlorobiaceae</taxon>
        <taxon>Prosthecochloris</taxon>
    </lineage>
</organism>
<comment type="caution">
    <text evidence="6">The sequence shown here is derived from an EMBL/GenBank/DDBJ whole genome shotgun (WGS) entry which is preliminary data.</text>
</comment>
<name>A0A317T2N6_9CHLB</name>
<gene>
    <name evidence="6" type="ORF">CR164_12775</name>
</gene>
<dbReference type="Pfam" id="PF08100">
    <property type="entry name" value="Dimerisation"/>
    <property type="match status" value="1"/>
</dbReference>
<dbReference type="InterPro" id="IPR016461">
    <property type="entry name" value="COMT-like"/>
</dbReference>
<evidence type="ECO:0000313" key="6">
    <source>
        <dbReference type="EMBL" id="PWW80953.1"/>
    </source>
</evidence>